<sequence>MRSSKEKWSEADFVANVYNVFRTSAIRESTFRVQCAISLPQPQDTFQNALDVPRVLNTKTVIPDCAIFIPASRTRPLSHSAKSPYKLLKNHPAVVKAGNAAKRSSFRYQSTPCAQLPDMPGFEFASSFWEDKKPVHALLDDAYRQNRMSTTAAVRHLHSLGIHAPVTGLIWADGVVRAHVDWCEESEGKTVCRFSFWSGLSYEVMALQFVMSAPYCGPKDRSSNDVFHEWKLDRPSDILQVYFLVRNIDEWTTGKFSEHIVRGVNQMVDKLSSSERTYKPWKWVGDLAPPLKTNALKENHNISVTTVVTSDASPSPPKPKSRRRRRRSS</sequence>
<dbReference type="RefSeq" id="XP_041199026.1">
    <property type="nucleotide sequence ID" value="XM_041334182.1"/>
</dbReference>
<comment type="caution">
    <text evidence="2">The sequence shown here is derived from an EMBL/GenBank/DDBJ whole genome shotgun (WGS) entry which is preliminary data.</text>
</comment>
<accession>A0A9P7JIX4</accession>
<dbReference type="Proteomes" id="UP000807769">
    <property type="component" value="Unassembled WGS sequence"/>
</dbReference>
<evidence type="ECO:0000313" key="3">
    <source>
        <dbReference type="Proteomes" id="UP000807769"/>
    </source>
</evidence>
<dbReference type="OrthoDB" id="3261881at2759"/>
<dbReference type="EMBL" id="JABBWG010000002">
    <property type="protein sequence ID" value="KAG1825773.1"/>
    <property type="molecule type" value="Genomic_DNA"/>
</dbReference>
<organism evidence="2 3">
    <name type="scientific">Suillus subaureus</name>
    <dbReference type="NCBI Taxonomy" id="48587"/>
    <lineage>
        <taxon>Eukaryota</taxon>
        <taxon>Fungi</taxon>
        <taxon>Dikarya</taxon>
        <taxon>Basidiomycota</taxon>
        <taxon>Agaricomycotina</taxon>
        <taxon>Agaricomycetes</taxon>
        <taxon>Agaricomycetidae</taxon>
        <taxon>Boletales</taxon>
        <taxon>Suillineae</taxon>
        <taxon>Suillaceae</taxon>
        <taxon>Suillus</taxon>
    </lineage>
</organism>
<feature type="compositionally biased region" description="Basic residues" evidence="1">
    <location>
        <begin position="319"/>
        <end position="329"/>
    </location>
</feature>
<feature type="non-terminal residue" evidence="2">
    <location>
        <position position="1"/>
    </location>
</feature>
<evidence type="ECO:0000313" key="2">
    <source>
        <dbReference type="EMBL" id="KAG1825773.1"/>
    </source>
</evidence>
<reference evidence="2" key="1">
    <citation type="journal article" date="2020" name="New Phytol.">
        <title>Comparative genomics reveals dynamic genome evolution in host specialist ectomycorrhizal fungi.</title>
        <authorList>
            <person name="Lofgren L.A."/>
            <person name="Nguyen N.H."/>
            <person name="Vilgalys R."/>
            <person name="Ruytinx J."/>
            <person name="Liao H.L."/>
            <person name="Branco S."/>
            <person name="Kuo A."/>
            <person name="LaButti K."/>
            <person name="Lipzen A."/>
            <person name="Andreopoulos W."/>
            <person name="Pangilinan J."/>
            <person name="Riley R."/>
            <person name="Hundley H."/>
            <person name="Na H."/>
            <person name="Barry K."/>
            <person name="Grigoriev I.V."/>
            <person name="Stajich J.E."/>
            <person name="Kennedy P.G."/>
        </authorList>
    </citation>
    <scope>NUCLEOTIDE SEQUENCE</scope>
    <source>
        <strain evidence="2">MN1</strain>
    </source>
</reference>
<proteinExistence type="predicted"/>
<feature type="region of interest" description="Disordered" evidence="1">
    <location>
        <begin position="305"/>
        <end position="329"/>
    </location>
</feature>
<name>A0A9P7JIX4_9AGAM</name>
<evidence type="ECO:0000256" key="1">
    <source>
        <dbReference type="SAM" id="MobiDB-lite"/>
    </source>
</evidence>
<protein>
    <submittedName>
        <fullName evidence="2">Uncharacterized protein</fullName>
    </submittedName>
</protein>
<gene>
    <name evidence="2" type="ORF">BJ212DRAFT_1316057</name>
</gene>
<keyword evidence="3" id="KW-1185">Reference proteome</keyword>
<dbReference type="AlphaFoldDB" id="A0A9P7JIX4"/>
<dbReference type="GeneID" id="64628199"/>